<comment type="similarity">
    <text evidence="1 7">Belongs to the glycosyl hydrolase 5 (cellulase A) family.</text>
</comment>
<keyword evidence="8" id="KW-0732">Signal</keyword>
<keyword evidence="4" id="KW-0961">Cell wall biogenesis/degradation</keyword>
<evidence type="ECO:0000256" key="8">
    <source>
        <dbReference type="SAM" id="SignalP"/>
    </source>
</evidence>
<dbReference type="GO" id="GO:0004338">
    <property type="term" value="F:glucan exo-1,3-beta-glucosidase activity"/>
    <property type="evidence" value="ECO:0007669"/>
    <property type="project" value="UniProtKB-EC"/>
</dbReference>
<dbReference type="EC" id="3.2.1.58" evidence="6"/>
<evidence type="ECO:0000259" key="9">
    <source>
        <dbReference type="Pfam" id="PF00150"/>
    </source>
</evidence>
<dbReference type="AlphaFoldDB" id="A0A6H0XTH7"/>
<keyword evidence="2 7" id="KW-0378">Hydrolase</keyword>
<dbReference type="GO" id="GO:0009986">
    <property type="term" value="C:cell surface"/>
    <property type="evidence" value="ECO:0007669"/>
    <property type="project" value="TreeGrafter"/>
</dbReference>
<accession>A0A6H0XTH7</accession>
<evidence type="ECO:0000256" key="6">
    <source>
        <dbReference type="ARBA" id="ARBA00038929"/>
    </source>
</evidence>
<dbReference type="FunFam" id="3.20.20.80:FF:000033">
    <property type="entry name" value="Glucan 1,3-beta-glucosidase A"/>
    <property type="match status" value="1"/>
</dbReference>
<dbReference type="InterPro" id="IPR017853">
    <property type="entry name" value="GH"/>
</dbReference>
<evidence type="ECO:0000256" key="1">
    <source>
        <dbReference type="ARBA" id="ARBA00005641"/>
    </source>
</evidence>
<comment type="catalytic activity">
    <reaction evidence="5">
        <text>Successive hydrolysis of beta-D-glucose units from the non-reducing ends of (1-&gt;3)-beta-D-glucans, releasing alpha-glucose.</text>
        <dbReference type="EC" id="3.2.1.58"/>
    </reaction>
</comment>
<feature type="chain" id="PRO_5026161514" description="glucan 1,3-beta-glucosidase" evidence="8">
    <location>
        <begin position="19"/>
        <end position="423"/>
    </location>
</feature>
<dbReference type="Pfam" id="PF00150">
    <property type="entry name" value="Cellulase"/>
    <property type="match status" value="1"/>
</dbReference>
<organism evidence="10 11">
    <name type="scientific">Peltaster fructicola</name>
    <dbReference type="NCBI Taxonomy" id="286661"/>
    <lineage>
        <taxon>Eukaryota</taxon>
        <taxon>Fungi</taxon>
        <taxon>Dikarya</taxon>
        <taxon>Ascomycota</taxon>
        <taxon>Pezizomycotina</taxon>
        <taxon>Dothideomycetes</taxon>
        <taxon>Dothideomycetes incertae sedis</taxon>
        <taxon>Peltaster</taxon>
    </lineage>
</organism>
<reference evidence="10 11" key="1">
    <citation type="journal article" date="2016" name="Sci. Rep.">
        <title>Peltaster fructicola genome reveals evolution from an invasive phytopathogen to an ectophytic parasite.</title>
        <authorList>
            <person name="Xu C."/>
            <person name="Chen H."/>
            <person name="Gleason M.L."/>
            <person name="Xu J.R."/>
            <person name="Liu H."/>
            <person name="Zhang R."/>
            <person name="Sun G."/>
        </authorList>
    </citation>
    <scope>NUCLEOTIDE SEQUENCE [LARGE SCALE GENOMIC DNA]</scope>
    <source>
        <strain evidence="10 11">LNHT1506</strain>
    </source>
</reference>
<evidence type="ECO:0000313" key="11">
    <source>
        <dbReference type="Proteomes" id="UP000503462"/>
    </source>
</evidence>
<evidence type="ECO:0000256" key="2">
    <source>
        <dbReference type="ARBA" id="ARBA00022801"/>
    </source>
</evidence>
<feature type="domain" description="Glycoside hydrolase family 5" evidence="9">
    <location>
        <begin position="100"/>
        <end position="320"/>
    </location>
</feature>
<dbReference type="EMBL" id="CP051140">
    <property type="protein sequence ID" value="QIW97970.1"/>
    <property type="molecule type" value="Genomic_DNA"/>
</dbReference>
<dbReference type="PANTHER" id="PTHR31297:SF8">
    <property type="entry name" value="GLYCOSIDE HYDROLASE FAMILY 5 DOMAIN-CONTAINING PROTEIN"/>
    <property type="match status" value="1"/>
</dbReference>
<dbReference type="OrthoDB" id="62120at2759"/>
<evidence type="ECO:0000256" key="7">
    <source>
        <dbReference type="RuleBase" id="RU361153"/>
    </source>
</evidence>
<name>A0A6H0XTH7_9PEZI</name>
<dbReference type="GO" id="GO:0071555">
    <property type="term" value="P:cell wall organization"/>
    <property type="evidence" value="ECO:0007669"/>
    <property type="project" value="UniProtKB-KW"/>
</dbReference>
<protein>
    <recommendedName>
        <fullName evidence="6">glucan 1,3-beta-glucosidase</fullName>
        <ecNumber evidence="6">3.2.1.58</ecNumber>
    </recommendedName>
</protein>
<dbReference type="SUPFAM" id="SSF51445">
    <property type="entry name" value="(Trans)glycosidases"/>
    <property type="match status" value="1"/>
</dbReference>
<dbReference type="InterPro" id="IPR050386">
    <property type="entry name" value="Glycosyl_hydrolase_5"/>
</dbReference>
<evidence type="ECO:0000256" key="4">
    <source>
        <dbReference type="ARBA" id="ARBA00023316"/>
    </source>
</evidence>
<dbReference type="GO" id="GO:0005576">
    <property type="term" value="C:extracellular region"/>
    <property type="evidence" value="ECO:0007669"/>
    <property type="project" value="TreeGrafter"/>
</dbReference>
<proteinExistence type="inferred from homology"/>
<sequence length="423" mass="46961">MIFTRIAVALAASGFAAAAPHIQQRSWGYSGAFNWGSETVRGVNIGGWLVLEPWITPSIFQQYPISQGIVDEYTLGQSLGAQAAHDNVLKPHWDSWVSLQDFQKIAASGFNLVRIPIGFWAYNTYDTPFVSGAAPYMDKAIGWARQTGLKVIIDLHGAPRSQNGFDNSGQKMSTPQWQTGDSVAQTLDVLKTIQSKYGDSSYDDVVAAIEVLNEPLTPELNLDAVKQFEKDAFNQQRQYSQSRVVMIQDGFQPTSSYNGWLTPSDNNAQNVALDHHEYQCFSNEQVAMVPWQHRQAVCNGIGSYTGADKWTIVGEWSGAMTDCAAALNGYGIGARYDGTYPGSTYHGSCATMNFIDQWSEDLKNDVRAYIEAQLETFEAKTNGWIFWNFKTEGSPEWDAFRLIDAGIFPQPLTDRKFGQICSN</sequence>
<evidence type="ECO:0000256" key="3">
    <source>
        <dbReference type="ARBA" id="ARBA00023295"/>
    </source>
</evidence>
<gene>
    <name evidence="10" type="ORF">AMS68_003488</name>
</gene>
<dbReference type="InterPro" id="IPR001547">
    <property type="entry name" value="Glyco_hydro_5"/>
</dbReference>
<dbReference type="Gene3D" id="3.20.20.80">
    <property type="entry name" value="Glycosidases"/>
    <property type="match status" value="1"/>
</dbReference>
<evidence type="ECO:0000256" key="5">
    <source>
        <dbReference type="ARBA" id="ARBA00036824"/>
    </source>
</evidence>
<feature type="signal peptide" evidence="8">
    <location>
        <begin position="1"/>
        <end position="18"/>
    </location>
</feature>
<evidence type="ECO:0000313" key="10">
    <source>
        <dbReference type="EMBL" id="QIW97970.1"/>
    </source>
</evidence>
<keyword evidence="11" id="KW-1185">Reference proteome</keyword>
<dbReference type="Proteomes" id="UP000503462">
    <property type="component" value="Chromosome 2"/>
</dbReference>
<dbReference type="GO" id="GO:0009251">
    <property type="term" value="P:glucan catabolic process"/>
    <property type="evidence" value="ECO:0007669"/>
    <property type="project" value="TreeGrafter"/>
</dbReference>
<keyword evidence="3 7" id="KW-0326">Glycosidase</keyword>
<dbReference type="PANTHER" id="PTHR31297">
    <property type="entry name" value="GLUCAN ENDO-1,6-BETA-GLUCOSIDASE B"/>
    <property type="match status" value="1"/>
</dbReference>